<dbReference type="Pfam" id="PF01554">
    <property type="entry name" value="MatE"/>
    <property type="match status" value="2"/>
</dbReference>
<feature type="transmembrane region" description="Helical" evidence="13">
    <location>
        <begin position="246"/>
        <end position="272"/>
    </location>
</feature>
<evidence type="ECO:0000313" key="15">
    <source>
        <dbReference type="EMBL" id="RHG79647.1"/>
    </source>
</evidence>
<dbReference type="CDD" id="cd13138">
    <property type="entry name" value="MATE_yoeA_like"/>
    <property type="match status" value="1"/>
</dbReference>
<dbReference type="PANTHER" id="PTHR43298">
    <property type="entry name" value="MULTIDRUG RESISTANCE PROTEIN NORM-RELATED"/>
    <property type="match status" value="1"/>
</dbReference>
<evidence type="ECO:0000256" key="10">
    <source>
        <dbReference type="ARBA" id="ARBA00023065"/>
    </source>
</evidence>
<keyword evidence="8 13" id="KW-0812">Transmembrane</keyword>
<evidence type="ECO:0000256" key="3">
    <source>
        <dbReference type="ARBA" id="ARBA00010199"/>
    </source>
</evidence>
<feature type="transmembrane region" description="Helical" evidence="13">
    <location>
        <begin position="136"/>
        <end position="155"/>
    </location>
</feature>
<dbReference type="RefSeq" id="WP_118044194.1">
    <property type="nucleotide sequence ID" value="NZ_QRIP01000033.1"/>
</dbReference>
<dbReference type="EMBL" id="QSIR01000037">
    <property type="protein sequence ID" value="RHD00969.1"/>
    <property type="molecule type" value="Genomic_DNA"/>
</dbReference>
<dbReference type="GO" id="GO:0005886">
    <property type="term" value="C:plasma membrane"/>
    <property type="evidence" value="ECO:0007669"/>
    <property type="project" value="UniProtKB-SubCell"/>
</dbReference>
<keyword evidence="9 13" id="KW-1133">Transmembrane helix</keyword>
<evidence type="ECO:0000256" key="2">
    <source>
        <dbReference type="ARBA" id="ARBA00004651"/>
    </source>
</evidence>
<feature type="transmembrane region" description="Helical" evidence="13">
    <location>
        <begin position="194"/>
        <end position="213"/>
    </location>
</feature>
<feature type="transmembrane region" description="Helical" evidence="13">
    <location>
        <begin position="15"/>
        <end position="36"/>
    </location>
</feature>
<evidence type="ECO:0000256" key="6">
    <source>
        <dbReference type="ARBA" id="ARBA00022449"/>
    </source>
</evidence>
<comment type="caution">
    <text evidence="15">The sequence shown here is derived from an EMBL/GenBank/DDBJ whole genome shotgun (WGS) entry which is preliminary data.</text>
</comment>
<dbReference type="InterPro" id="IPR050222">
    <property type="entry name" value="MATE_MdtK"/>
</dbReference>
<evidence type="ECO:0000256" key="7">
    <source>
        <dbReference type="ARBA" id="ARBA00022475"/>
    </source>
</evidence>
<dbReference type="Proteomes" id="UP000283981">
    <property type="component" value="Unassembled WGS sequence"/>
</dbReference>
<feature type="transmembrane region" description="Helical" evidence="13">
    <location>
        <begin position="385"/>
        <end position="405"/>
    </location>
</feature>
<evidence type="ECO:0000256" key="11">
    <source>
        <dbReference type="ARBA" id="ARBA00023136"/>
    </source>
</evidence>
<dbReference type="Proteomes" id="UP000284472">
    <property type="component" value="Unassembled WGS sequence"/>
</dbReference>
<feature type="transmembrane region" description="Helical" evidence="13">
    <location>
        <begin position="310"/>
        <end position="332"/>
    </location>
</feature>
<evidence type="ECO:0000256" key="13">
    <source>
        <dbReference type="SAM" id="Phobius"/>
    </source>
</evidence>
<evidence type="ECO:0000313" key="17">
    <source>
        <dbReference type="Proteomes" id="UP000284472"/>
    </source>
</evidence>
<comment type="function">
    <text evidence="1">Multidrug efflux pump.</text>
</comment>
<feature type="transmembrane region" description="Helical" evidence="13">
    <location>
        <begin position="278"/>
        <end position="298"/>
    </location>
</feature>
<dbReference type="GO" id="GO:0006811">
    <property type="term" value="P:monoatomic ion transport"/>
    <property type="evidence" value="ECO:0007669"/>
    <property type="project" value="UniProtKB-KW"/>
</dbReference>
<keyword evidence="5" id="KW-0813">Transport</keyword>
<feature type="transmembrane region" description="Helical" evidence="13">
    <location>
        <begin position="352"/>
        <end position="373"/>
    </location>
</feature>
<organism evidence="15 16">
    <name type="scientific">Mediterraneibacter gnavus</name>
    <name type="common">Ruminococcus gnavus</name>
    <dbReference type="NCBI Taxonomy" id="33038"/>
    <lineage>
        <taxon>Bacteria</taxon>
        <taxon>Bacillati</taxon>
        <taxon>Bacillota</taxon>
        <taxon>Clostridia</taxon>
        <taxon>Lachnospirales</taxon>
        <taxon>Lachnospiraceae</taxon>
        <taxon>Mediterraneibacter</taxon>
    </lineage>
</organism>
<dbReference type="PANTHER" id="PTHR43298:SF2">
    <property type="entry name" value="FMN_FAD EXPORTER YEEO-RELATED"/>
    <property type="match status" value="1"/>
</dbReference>
<comment type="subcellular location">
    <subcellularLocation>
        <location evidence="2">Cell membrane</location>
        <topology evidence="2">Multi-pass membrane protein</topology>
    </subcellularLocation>
</comment>
<feature type="transmembrane region" description="Helical" evidence="13">
    <location>
        <begin position="167"/>
        <end position="188"/>
    </location>
</feature>
<evidence type="ECO:0000313" key="14">
    <source>
        <dbReference type="EMBL" id="RHD00969.1"/>
    </source>
</evidence>
<evidence type="ECO:0000256" key="4">
    <source>
        <dbReference type="ARBA" id="ARBA00020268"/>
    </source>
</evidence>
<dbReference type="GO" id="GO:0015297">
    <property type="term" value="F:antiporter activity"/>
    <property type="evidence" value="ECO:0007669"/>
    <property type="project" value="UniProtKB-KW"/>
</dbReference>
<dbReference type="PIRSF" id="PIRSF006603">
    <property type="entry name" value="DinF"/>
    <property type="match status" value="1"/>
</dbReference>
<sequence>MNGKIDFINGNTRKCFLNMAIPLIIAMYLNMAYNLVDSLWIGNLLGEKAYAALTNSTPIILLLTSIGMGATNGVAILVSQALGMKNENKVTGVISTSFVSAIVFPICITIFLEIFLKNILVFLNTPNEVFTMVYDYLSIYILGYIAVYLYLYLAAILRSFGNSMFQAIAILISTGLNAILDPIFIRLYGFQGAAMATVLAQSLCLAFMAMYICKKKLFKIHLSLFNRHDVIQIVKKAIPSIIQQSIPAISTTFITALVSSYSITVIAGYGITGKLETILLYPAMALNMALTTVIGQCIGGKRIDRVKAYLKCSIIYGGIGLTVLSIIVVIFSKQLSVLFINSKGASEIVSTYFVIVGLGYVLNTITNIFLGSLNGMGNPSLSMTLMIFYYIVIRMPLAFVLSTFTTLALNGIWIAILISHIVACIAAILTGCYRIKNI</sequence>
<dbReference type="InterPro" id="IPR048279">
    <property type="entry name" value="MdtK-like"/>
</dbReference>
<feature type="transmembrane region" description="Helical" evidence="13">
    <location>
        <begin position="90"/>
        <end position="116"/>
    </location>
</feature>
<dbReference type="NCBIfam" id="TIGR00797">
    <property type="entry name" value="matE"/>
    <property type="match status" value="1"/>
</dbReference>
<comment type="similarity">
    <text evidence="3">Belongs to the multi antimicrobial extrusion (MATE) (TC 2.A.66.1) family.</text>
</comment>
<evidence type="ECO:0000313" key="16">
    <source>
        <dbReference type="Proteomes" id="UP000283981"/>
    </source>
</evidence>
<reference evidence="16 17" key="1">
    <citation type="submission" date="2018-08" db="EMBL/GenBank/DDBJ databases">
        <title>A genome reference for cultivated species of the human gut microbiota.</title>
        <authorList>
            <person name="Zou Y."/>
            <person name="Xue W."/>
            <person name="Luo G."/>
        </authorList>
    </citation>
    <scope>NUCLEOTIDE SEQUENCE [LARGE SCALE GENOMIC DNA]</scope>
    <source>
        <strain evidence="15 16">AM21-18</strain>
        <strain evidence="14 17">AM32-6</strain>
    </source>
</reference>
<feature type="transmembrane region" description="Helical" evidence="13">
    <location>
        <begin position="56"/>
        <end position="78"/>
    </location>
</feature>
<gene>
    <name evidence="15" type="ORF">DW243_15900</name>
    <name evidence="14" type="ORF">DW812_16455</name>
</gene>
<keyword evidence="7" id="KW-1003">Cell membrane</keyword>
<dbReference type="GO" id="GO:0042910">
    <property type="term" value="F:xenobiotic transmembrane transporter activity"/>
    <property type="evidence" value="ECO:0007669"/>
    <property type="project" value="InterPro"/>
</dbReference>
<evidence type="ECO:0000256" key="1">
    <source>
        <dbReference type="ARBA" id="ARBA00003408"/>
    </source>
</evidence>
<keyword evidence="6" id="KW-0050">Antiport</keyword>
<evidence type="ECO:0000256" key="8">
    <source>
        <dbReference type="ARBA" id="ARBA00022692"/>
    </source>
</evidence>
<feature type="transmembrane region" description="Helical" evidence="13">
    <location>
        <begin position="411"/>
        <end position="433"/>
    </location>
</feature>
<dbReference type="InterPro" id="IPR002528">
    <property type="entry name" value="MATE_fam"/>
</dbReference>
<name>A0A414URL7_MEDGN</name>
<evidence type="ECO:0000256" key="12">
    <source>
        <dbReference type="ARBA" id="ARBA00031636"/>
    </source>
</evidence>
<keyword evidence="10" id="KW-0406">Ion transport</keyword>
<dbReference type="EMBL" id="QRIS01000036">
    <property type="protein sequence ID" value="RHG79647.1"/>
    <property type="molecule type" value="Genomic_DNA"/>
</dbReference>
<evidence type="ECO:0000256" key="5">
    <source>
        <dbReference type="ARBA" id="ARBA00022448"/>
    </source>
</evidence>
<proteinExistence type="inferred from homology"/>
<protein>
    <recommendedName>
        <fullName evidence="4">Probable multidrug resistance protein NorM</fullName>
    </recommendedName>
    <alternativeName>
        <fullName evidence="12">Multidrug-efflux transporter</fullName>
    </alternativeName>
</protein>
<accession>A0A414URL7</accession>
<evidence type="ECO:0000256" key="9">
    <source>
        <dbReference type="ARBA" id="ARBA00022989"/>
    </source>
</evidence>
<keyword evidence="11 13" id="KW-0472">Membrane</keyword>
<dbReference type="AlphaFoldDB" id="A0A414URL7"/>